<protein>
    <submittedName>
        <fullName evidence="3">Uncharacterized protein</fullName>
    </submittedName>
</protein>
<evidence type="ECO:0000256" key="2">
    <source>
        <dbReference type="SAM" id="Phobius"/>
    </source>
</evidence>
<evidence type="ECO:0000313" key="4">
    <source>
        <dbReference type="Proteomes" id="UP000601789"/>
    </source>
</evidence>
<dbReference type="Proteomes" id="UP000601789">
    <property type="component" value="Unassembled WGS sequence"/>
</dbReference>
<proteinExistence type="predicted"/>
<dbReference type="EMBL" id="JADGMQ010000006">
    <property type="protein sequence ID" value="MBI1621028.1"/>
    <property type="molecule type" value="Genomic_DNA"/>
</dbReference>
<feature type="compositionally biased region" description="Polar residues" evidence="1">
    <location>
        <begin position="177"/>
        <end position="192"/>
    </location>
</feature>
<feature type="region of interest" description="Disordered" evidence="1">
    <location>
        <begin position="174"/>
        <end position="201"/>
    </location>
</feature>
<comment type="caution">
    <text evidence="3">The sequence shown here is derived from an EMBL/GenBank/DDBJ whole genome shotgun (WGS) entry which is preliminary data.</text>
</comment>
<reference evidence="3 4" key="1">
    <citation type="submission" date="2020-10" db="EMBL/GenBank/DDBJ databases">
        <title>Aquamicrobium zhengzhouensis sp. nov., a exopolysaccharide producing bacterium isolated from farmland soil.</title>
        <authorList>
            <person name="Wang X."/>
        </authorList>
    </citation>
    <scope>NUCLEOTIDE SEQUENCE [LARGE SCALE GENOMIC DNA]</scope>
    <source>
        <strain evidence="4">cd-1</strain>
    </source>
</reference>
<name>A0ABS0SCK1_9HYPH</name>
<feature type="transmembrane region" description="Helical" evidence="2">
    <location>
        <begin position="146"/>
        <end position="167"/>
    </location>
</feature>
<accession>A0ABS0SCK1</accession>
<organism evidence="3 4">
    <name type="scientific">Aquamicrobium zhengzhouense</name>
    <dbReference type="NCBI Taxonomy" id="2781738"/>
    <lineage>
        <taxon>Bacteria</taxon>
        <taxon>Pseudomonadati</taxon>
        <taxon>Pseudomonadota</taxon>
        <taxon>Alphaproteobacteria</taxon>
        <taxon>Hyphomicrobiales</taxon>
        <taxon>Phyllobacteriaceae</taxon>
        <taxon>Aquamicrobium</taxon>
    </lineage>
</organism>
<dbReference type="RefSeq" id="WP_210336855.1">
    <property type="nucleotide sequence ID" value="NZ_JADGMQ010000006.1"/>
</dbReference>
<keyword evidence="2" id="KW-1133">Transmembrane helix</keyword>
<feature type="compositionally biased region" description="Basic and acidic residues" evidence="1">
    <location>
        <begin position="113"/>
        <end position="128"/>
    </location>
</feature>
<keyword evidence="2" id="KW-0472">Membrane</keyword>
<evidence type="ECO:0000256" key="1">
    <source>
        <dbReference type="SAM" id="MobiDB-lite"/>
    </source>
</evidence>
<evidence type="ECO:0000313" key="3">
    <source>
        <dbReference type="EMBL" id="MBI1621028.1"/>
    </source>
</evidence>
<keyword evidence="4" id="KW-1185">Reference proteome</keyword>
<feature type="region of interest" description="Disordered" evidence="1">
    <location>
        <begin position="106"/>
        <end position="139"/>
    </location>
</feature>
<sequence>MVDSVDPIEKAIRAAFEKGDTSQRAYREKVYRSAFAALDRALQANPKLTPEIAQRRRQELSANISQIESQFIPAVPTIEPKRTAPAAPAAQAPEISVGRREPEFTAAAPVEAPRVDSHAGPEADRRPEPIAAPVRGDRPPRVRRSWIAPLVALVVFAAFVGGVYSFLGSGQVRLPDPQTTAPVSSRPAEQTSTPPPALGSEEPLADWITIFSPNDPTTVSAPGDTQAEVDEEDGRSFIRIASGASGSPILFDVGQGILDQLSGRKVVFAIVAKSADGEETQMAVECSLAALGDCGRKRFITGETREDFLFEVELPNANPGSGGIISINPDIEGQGRAVEIHEIRVTPSGPAG</sequence>
<gene>
    <name evidence="3" type="ORF">IOD40_10180</name>
</gene>
<keyword evidence="2" id="KW-0812">Transmembrane</keyword>